<keyword evidence="5" id="KW-0970">Cilium biogenesis/degradation</keyword>
<dbReference type="PANTHER" id="PTHR34174:SF1">
    <property type="entry name" value="CENTRIOLAR AND CILIOGENESIS-ASSOCIATED PROTEIN HYLS1"/>
    <property type="match status" value="1"/>
</dbReference>
<feature type="compositionally biased region" description="Acidic residues" evidence="8">
    <location>
        <begin position="216"/>
        <end position="232"/>
    </location>
</feature>
<feature type="region of interest" description="Disordered" evidence="8">
    <location>
        <begin position="464"/>
        <end position="499"/>
    </location>
</feature>
<evidence type="ECO:0000256" key="1">
    <source>
        <dbReference type="ARBA" id="ARBA00004114"/>
    </source>
</evidence>
<evidence type="ECO:0000256" key="7">
    <source>
        <dbReference type="ARBA" id="ARBA00023273"/>
    </source>
</evidence>
<comment type="caution">
    <text evidence="10">The sequence shown here is derived from an EMBL/GenBank/DDBJ whole genome shotgun (WGS) entry which is preliminary data.</text>
</comment>
<feature type="compositionally biased region" description="Basic and acidic residues" evidence="8">
    <location>
        <begin position="558"/>
        <end position="569"/>
    </location>
</feature>
<feature type="compositionally biased region" description="Polar residues" evidence="8">
    <location>
        <begin position="161"/>
        <end position="172"/>
    </location>
</feature>
<evidence type="ECO:0000256" key="8">
    <source>
        <dbReference type="SAM" id="MobiDB-lite"/>
    </source>
</evidence>
<keyword evidence="7" id="KW-0966">Cell projection</keyword>
<sequence>MYKMYNAQWDEGSDDDKNSLFSSFWSDGEKHEEEEEEEEIIERMVIEDEAKFVAEAEASPLEASEEDKPKLKDQGNFTKEGSKDGSNVVEEEEKTERVVNEEDSVFVAEDEDSLQKDSEEEIEQVVNDEDSNLVSEEEHSLQEDSEKEDGSKGERPELDSEGNSSSESYNRQSVDKEAEKMEHVVVETEDDLQEDSEDEKPEVNNKENLTSGSSEEGSDDDYDGDDDDEEENERVFSEEDLFQPVVEADDPLLVASEEKNRHNDKEVQIEPKVKEEDFKTLYKTDSLQKDSAKEKPEENNHKNFPTWSWEDDDDDEQNCTISCSSTAPSLITSGYGTYRLEEQEGGDHTITEFDQDSRGDLSEMRDNEEDVESFSSYGGFDVERDLRENQNENKLDFPVASCERGGRREEVDTEDLKSNNNKDLTEEKCEDLHTESENKEGQQRQPYTAIYEDTLLKLEKHLEAIQSDPEEGGGYEKLHEEEQNHVKKKAKSKVELEDSDESLNNKDIKFIDSKVDFNWAMYKKMLEEWEGNLRQKTDTVSCLEERLAEVDLSTSPQRDLETEHEDVVSQRDTLSSEADGISLSAFESYIRGMTQAEGDGHFRPKPKSFIRPVMSQQSVKKTDPVSKYFQYKQFWEMYKLPGERDRKDLRWEIKERLAYQPPPPKPRRVLVPNTYVVPTEKKRSALRWEVRNDLANGVLPHKFNYQF</sequence>
<evidence type="ECO:0000256" key="4">
    <source>
        <dbReference type="ARBA" id="ARBA00022490"/>
    </source>
</evidence>
<keyword evidence="11" id="KW-1185">Reference proteome</keyword>
<gene>
    <name evidence="10" type="ORF">JOB18_020233</name>
</gene>
<feature type="domain" description="Centriolar and ciliogenesis-associated protein HYLS1 C-terminal" evidence="9">
    <location>
        <begin position="610"/>
        <end position="695"/>
    </location>
</feature>
<feature type="compositionally biased region" description="Basic and acidic residues" evidence="8">
    <location>
        <begin position="136"/>
        <end position="158"/>
    </location>
</feature>
<evidence type="ECO:0000256" key="3">
    <source>
        <dbReference type="ARBA" id="ARBA00010091"/>
    </source>
</evidence>
<name>A0AAV6QBI3_SOLSE</name>
<proteinExistence type="inferred from homology"/>
<feature type="compositionally biased region" description="Basic and acidic residues" evidence="8">
    <location>
        <begin position="256"/>
        <end position="301"/>
    </location>
</feature>
<comment type="similarity">
    <text evidence="3">Belongs to the HYLS1 family.</text>
</comment>
<dbReference type="Pfam" id="PF15311">
    <property type="entry name" value="HYLS1_C"/>
    <property type="match status" value="1"/>
</dbReference>
<feature type="compositionally biased region" description="Basic and acidic residues" evidence="8">
    <location>
        <begin position="404"/>
        <end position="417"/>
    </location>
</feature>
<evidence type="ECO:0000256" key="5">
    <source>
        <dbReference type="ARBA" id="ARBA00022794"/>
    </source>
</evidence>
<dbReference type="EMBL" id="JAGKHQ010000018">
    <property type="protein sequence ID" value="KAG7485873.1"/>
    <property type="molecule type" value="Genomic_DNA"/>
</dbReference>
<evidence type="ECO:0000313" key="10">
    <source>
        <dbReference type="EMBL" id="KAG7485873.1"/>
    </source>
</evidence>
<feature type="compositionally biased region" description="Basic and acidic residues" evidence="8">
    <location>
        <begin position="173"/>
        <end position="186"/>
    </location>
</feature>
<feature type="compositionally biased region" description="Basic and acidic residues" evidence="8">
    <location>
        <begin position="423"/>
        <end position="442"/>
    </location>
</feature>
<feature type="compositionally biased region" description="Basic and acidic residues" evidence="8">
    <location>
        <begin position="381"/>
        <end position="395"/>
    </location>
</feature>
<organism evidence="10 11">
    <name type="scientific">Solea senegalensis</name>
    <name type="common">Senegalese sole</name>
    <dbReference type="NCBI Taxonomy" id="28829"/>
    <lineage>
        <taxon>Eukaryota</taxon>
        <taxon>Metazoa</taxon>
        <taxon>Chordata</taxon>
        <taxon>Craniata</taxon>
        <taxon>Vertebrata</taxon>
        <taxon>Euteleostomi</taxon>
        <taxon>Actinopterygii</taxon>
        <taxon>Neopterygii</taxon>
        <taxon>Teleostei</taxon>
        <taxon>Neoteleostei</taxon>
        <taxon>Acanthomorphata</taxon>
        <taxon>Carangaria</taxon>
        <taxon>Pleuronectiformes</taxon>
        <taxon>Pleuronectoidei</taxon>
        <taxon>Soleidae</taxon>
        <taxon>Solea</taxon>
    </lineage>
</organism>
<evidence type="ECO:0000256" key="2">
    <source>
        <dbReference type="ARBA" id="ARBA00004138"/>
    </source>
</evidence>
<feature type="region of interest" description="Disordered" evidence="8">
    <location>
        <begin position="553"/>
        <end position="574"/>
    </location>
</feature>
<feature type="compositionally biased region" description="Acidic residues" evidence="8">
    <location>
        <begin position="101"/>
        <end position="131"/>
    </location>
</feature>
<dbReference type="GO" id="GO:0005814">
    <property type="term" value="C:centriole"/>
    <property type="evidence" value="ECO:0007669"/>
    <property type="project" value="UniProtKB-SubCell"/>
</dbReference>
<reference evidence="10 11" key="1">
    <citation type="journal article" date="2021" name="Sci. Rep.">
        <title>Chromosome anchoring in Senegalese sole (Solea senegalensis) reveals sex-associated markers and genome rearrangements in flatfish.</title>
        <authorList>
            <person name="Guerrero-Cozar I."/>
            <person name="Gomez-Garrido J."/>
            <person name="Berbel C."/>
            <person name="Martinez-Blanch J.F."/>
            <person name="Alioto T."/>
            <person name="Claros M.G."/>
            <person name="Gagnaire P.A."/>
            <person name="Manchado M."/>
        </authorList>
    </citation>
    <scope>NUCLEOTIDE SEQUENCE [LARGE SCALE GENOMIC DNA]</scope>
    <source>
        <strain evidence="10">Sse05_10M</strain>
    </source>
</reference>
<keyword evidence="4" id="KW-0963">Cytoplasm</keyword>
<dbReference type="InterPro" id="IPR052319">
    <property type="entry name" value="Centriolar_ciliogenesis_assoc"/>
</dbReference>
<accession>A0AAV6QBI3</accession>
<dbReference type="GO" id="GO:0060271">
    <property type="term" value="P:cilium assembly"/>
    <property type="evidence" value="ECO:0007669"/>
    <property type="project" value="TreeGrafter"/>
</dbReference>
<dbReference type="Proteomes" id="UP000693946">
    <property type="component" value="Linkage Group LG6"/>
</dbReference>
<comment type="subcellular location">
    <subcellularLocation>
        <location evidence="2">Cell projection</location>
        <location evidence="2">Cilium</location>
    </subcellularLocation>
    <subcellularLocation>
        <location evidence="1">Cytoplasm</location>
        <location evidence="1">Cytoskeleton</location>
        <location evidence="1">Microtubule organizing center</location>
        <location evidence="1">Centrosome</location>
        <location evidence="1">Centriole</location>
    </subcellularLocation>
</comment>
<dbReference type="AlphaFoldDB" id="A0AAV6QBI3"/>
<feature type="compositionally biased region" description="Basic and acidic residues" evidence="8">
    <location>
        <begin position="339"/>
        <end position="365"/>
    </location>
</feature>
<evidence type="ECO:0000259" key="9">
    <source>
        <dbReference type="Pfam" id="PF15311"/>
    </source>
</evidence>
<dbReference type="InterPro" id="IPR027918">
    <property type="entry name" value="HYLS1_C_dom"/>
</dbReference>
<dbReference type="GO" id="GO:0097730">
    <property type="term" value="C:non-motile cilium"/>
    <property type="evidence" value="ECO:0007669"/>
    <property type="project" value="TreeGrafter"/>
</dbReference>
<protein>
    <recommendedName>
        <fullName evidence="9">Centriolar and ciliogenesis-associated protein HYLS1 C-terminal domain-containing protein</fullName>
    </recommendedName>
</protein>
<feature type="region of interest" description="Disordered" evidence="8">
    <location>
        <begin position="51"/>
        <end position="446"/>
    </location>
</feature>
<feature type="compositionally biased region" description="Polar residues" evidence="8">
    <location>
        <begin position="318"/>
        <end position="335"/>
    </location>
</feature>
<feature type="region of interest" description="Disordered" evidence="8">
    <location>
        <begin position="1"/>
        <end position="39"/>
    </location>
</feature>
<feature type="compositionally biased region" description="Basic and acidic residues" evidence="8">
    <location>
        <begin position="474"/>
        <end position="485"/>
    </location>
</feature>
<dbReference type="PANTHER" id="PTHR34174">
    <property type="entry name" value="HYDROLETHALUS SYNDROME PROTEIN 1"/>
    <property type="match status" value="1"/>
</dbReference>
<feature type="compositionally biased region" description="Acidic residues" evidence="8">
    <location>
        <begin position="187"/>
        <end position="200"/>
    </location>
</feature>
<keyword evidence="6" id="KW-0206">Cytoskeleton</keyword>
<evidence type="ECO:0000313" key="11">
    <source>
        <dbReference type="Proteomes" id="UP000693946"/>
    </source>
</evidence>
<evidence type="ECO:0000256" key="6">
    <source>
        <dbReference type="ARBA" id="ARBA00023212"/>
    </source>
</evidence>